<gene>
    <name evidence="1" type="ORF">PHYBLDRAFT_175490</name>
</gene>
<protein>
    <submittedName>
        <fullName evidence="1">Uncharacterized protein</fullName>
    </submittedName>
</protein>
<dbReference type="VEuPathDB" id="FungiDB:PHYBLDRAFT_175490"/>
<dbReference type="InParanoid" id="A0A167JKL7"/>
<reference evidence="2" key="1">
    <citation type="submission" date="2015-06" db="EMBL/GenBank/DDBJ databases">
        <title>Expansion of signal transduction pathways in fungi by whole-genome duplication.</title>
        <authorList>
            <consortium name="DOE Joint Genome Institute"/>
            <person name="Corrochano L.M."/>
            <person name="Kuo A."/>
            <person name="Marcet-Houben M."/>
            <person name="Polaino S."/>
            <person name="Salamov A."/>
            <person name="Villalobos J.M."/>
            <person name="Alvarez M.I."/>
            <person name="Avalos J."/>
            <person name="Benito E.P."/>
            <person name="Benoit I."/>
            <person name="Burger G."/>
            <person name="Camino L.P."/>
            <person name="Canovas D."/>
            <person name="Cerda-Olmedo E."/>
            <person name="Cheng J.-F."/>
            <person name="Dominguez A."/>
            <person name="Elias M."/>
            <person name="Eslava A.P."/>
            <person name="Glaser F."/>
            <person name="Grimwood J."/>
            <person name="Gutierrez G."/>
            <person name="Heitman J."/>
            <person name="Henrissat B."/>
            <person name="Iturriaga E.A."/>
            <person name="Lang B.F."/>
            <person name="Lavin J.L."/>
            <person name="Lee S."/>
            <person name="Li W."/>
            <person name="Lindquist E."/>
            <person name="Lopez-Garcia S."/>
            <person name="Luque E.M."/>
            <person name="Marcos A.T."/>
            <person name="Martin J."/>
            <person name="McCluskey K."/>
            <person name="Medina H.R."/>
            <person name="Miralles-Duran A."/>
            <person name="Miyazaki A."/>
            <person name="Munoz-Torres E."/>
            <person name="Oguiza J.A."/>
            <person name="Ohm R."/>
            <person name="Olmedo M."/>
            <person name="Orejas M."/>
            <person name="Ortiz-Castellanos L."/>
            <person name="Pisabarro A.G."/>
            <person name="Rodriguez-Romero J."/>
            <person name="Ruiz-Herrera J."/>
            <person name="Ruiz-Vazquez R."/>
            <person name="Sanz C."/>
            <person name="Schackwitz W."/>
            <person name="Schmutz J."/>
            <person name="Shahriari M."/>
            <person name="Shelest E."/>
            <person name="Silva-Franco F."/>
            <person name="Soanes D."/>
            <person name="Syed K."/>
            <person name="Tagua V.G."/>
            <person name="Talbot N.J."/>
            <person name="Thon M."/>
            <person name="De vries R.P."/>
            <person name="Wiebenga A."/>
            <person name="Yadav J.S."/>
            <person name="Braun E.L."/>
            <person name="Baker S."/>
            <person name="Garre V."/>
            <person name="Horwitz B."/>
            <person name="Torres-Martinez S."/>
            <person name="Idnurm A."/>
            <person name="Herrera-Estrella A."/>
            <person name="Gabaldon T."/>
            <person name="Grigoriev I.V."/>
        </authorList>
    </citation>
    <scope>NUCLEOTIDE SEQUENCE [LARGE SCALE GENOMIC DNA]</scope>
    <source>
        <strain evidence="2">NRRL 1555(-)</strain>
    </source>
</reference>
<evidence type="ECO:0000313" key="1">
    <source>
        <dbReference type="EMBL" id="OAD66196.1"/>
    </source>
</evidence>
<dbReference type="RefSeq" id="XP_018284236.1">
    <property type="nucleotide sequence ID" value="XM_018437501.1"/>
</dbReference>
<organism evidence="1 2">
    <name type="scientific">Phycomyces blakesleeanus (strain ATCC 8743b / DSM 1359 / FGSC 10004 / NBRC 33097 / NRRL 1555)</name>
    <dbReference type="NCBI Taxonomy" id="763407"/>
    <lineage>
        <taxon>Eukaryota</taxon>
        <taxon>Fungi</taxon>
        <taxon>Fungi incertae sedis</taxon>
        <taxon>Mucoromycota</taxon>
        <taxon>Mucoromycotina</taxon>
        <taxon>Mucoromycetes</taxon>
        <taxon>Mucorales</taxon>
        <taxon>Phycomycetaceae</taxon>
        <taxon>Phycomyces</taxon>
    </lineage>
</organism>
<sequence length="100" mass="11056">MSDINTTLINSVKKIGINIAKYTTSFLVGFERVAKSVKKSQFTEYPDQLGKQVQQDANDFSLSSNNISESNGGKPPIIVNVLSSLAEMSVEPAHQRRQRL</sequence>
<dbReference type="GeneID" id="28998407"/>
<proteinExistence type="predicted"/>
<dbReference type="EMBL" id="KV441005">
    <property type="protein sequence ID" value="OAD66196.1"/>
    <property type="molecule type" value="Genomic_DNA"/>
</dbReference>
<dbReference type="Proteomes" id="UP000077315">
    <property type="component" value="Unassembled WGS sequence"/>
</dbReference>
<keyword evidence="2" id="KW-1185">Reference proteome</keyword>
<evidence type="ECO:0000313" key="2">
    <source>
        <dbReference type="Proteomes" id="UP000077315"/>
    </source>
</evidence>
<dbReference type="AlphaFoldDB" id="A0A167JKL7"/>
<name>A0A167JKL7_PHYB8</name>
<accession>A0A167JKL7</accession>